<evidence type="ECO:0000259" key="1">
    <source>
        <dbReference type="Pfam" id="PF13472"/>
    </source>
</evidence>
<dbReference type="InterPro" id="IPR051532">
    <property type="entry name" value="Ester_Hydrolysis_Enzymes"/>
</dbReference>
<dbReference type="EMBL" id="UINC01001257">
    <property type="protein sequence ID" value="SUZ75739.1"/>
    <property type="molecule type" value="Genomic_DNA"/>
</dbReference>
<dbReference type="Gene3D" id="3.40.50.1110">
    <property type="entry name" value="SGNH hydrolase"/>
    <property type="match status" value="1"/>
</dbReference>
<name>A0A381QBH4_9ZZZZ</name>
<sequence length="250" mass="27910">MKPWKTGILLVLCVDVLTVTTVWAQSPAVVPTPRADMVWSWGDRDETWMGRFFANVQQVQNNDVELLLIGDSITHGWETTGRATFDKYYAHRKAVNLGFSGDRTQHVLWRLIHGQLGDISPELAVVMIGTNNSNSDTPGEIAAGIQAICHTLRGLIPETKILLLAIFPRGETAGDWRRGVNEATNSMVAELDDGKWIHYLDIGPNFLKSNGDLPENVMPDFLHPNEHGYQIWAEAMEPTLARLMGENPVR</sequence>
<organism evidence="2">
    <name type="scientific">marine metagenome</name>
    <dbReference type="NCBI Taxonomy" id="408172"/>
    <lineage>
        <taxon>unclassified sequences</taxon>
        <taxon>metagenomes</taxon>
        <taxon>ecological metagenomes</taxon>
    </lineage>
</organism>
<evidence type="ECO:0000313" key="2">
    <source>
        <dbReference type="EMBL" id="SUZ75739.1"/>
    </source>
</evidence>
<dbReference type="InterPro" id="IPR036514">
    <property type="entry name" value="SGNH_hydro_sf"/>
</dbReference>
<dbReference type="InterPro" id="IPR013830">
    <property type="entry name" value="SGNH_hydro"/>
</dbReference>
<gene>
    <name evidence="2" type="ORF">METZ01_LOCUS28593</name>
</gene>
<protein>
    <recommendedName>
        <fullName evidence="1">SGNH hydrolase-type esterase domain-containing protein</fullName>
    </recommendedName>
</protein>
<reference evidence="2" key="1">
    <citation type="submission" date="2018-05" db="EMBL/GenBank/DDBJ databases">
        <authorList>
            <person name="Lanie J.A."/>
            <person name="Ng W.-L."/>
            <person name="Kazmierczak K.M."/>
            <person name="Andrzejewski T.M."/>
            <person name="Davidsen T.M."/>
            <person name="Wayne K.J."/>
            <person name="Tettelin H."/>
            <person name="Glass J.I."/>
            <person name="Rusch D."/>
            <person name="Podicherti R."/>
            <person name="Tsui H.-C.T."/>
            <person name="Winkler M.E."/>
        </authorList>
    </citation>
    <scope>NUCLEOTIDE SEQUENCE</scope>
</reference>
<dbReference type="AlphaFoldDB" id="A0A381QBH4"/>
<accession>A0A381QBH4</accession>
<dbReference type="GO" id="GO:0004622">
    <property type="term" value="F:phosphatidylcholine lysophospholipase activity"/>
    <property type="evidence" value="ECO:0007669"/>
    <property type="project" value="TreeGrafter"/>
</dbReference>
<proteinExistence type="predicted"/>
<dbReference type="SUPFAM" id="SSF52266">
    <property type="entry name" value="SGNH hydrolase"/>
    <property type="match status" value="1"/>
</dbReference>
<dbReference type="Pfam" id="PF13472">
    <property type="entry name" value="Lipase_GDSL_2"/>
    <property type="match status" value="1"/>
</dbReference>
<dbReference type="PANTHER" id="PTHR30383">
    <property type="entry name" value="THIOESTERASE 1/PROTEASE 1/LYSOPHOSPHOLIPASE L1"/>
    <property type="match status" value="1"/>
</dbReference>
<feature type="domain" description="SGNH hydrolase-type esterase" evidence="1">
    <location>
        <begin position="68"/>
        <end position="231"/>
    </location>
</feature>
<dbReference type="PANTHER" id="PTHR30383:SF32">
    <property type="entry name" value="SGNH-HYDROLASE"/>
    <property type="match status" value="1"/>
</dbReference>